<organism evidence="1 2">
    <name type="scientific">Neomicrococcus aestuarii</name>
    <dbReference type="NCBI Taxonomy" id="556325"/>
    <lineage>
        <taxon>Bacteria</taxon>
        <taxon>Bacillati</taxon>
        <taxon>Actinomycetota</taxon>
        <taxon>Actinomycetes</taxon>
        <taxon>Micrococcales</taxon>
        <taxon>Micrococcaceae</taxon>
        <taxon>Neomicrococcus</taxon>
    </lineage>
</organism>
<accession>A0A7W8X078</accession>
<comment type="caution">
    <text evidence="1">The sequence shown here is derived from an EMBL/GenBank/DDBJ whole genome shotgun (WGS) entry which is preliminary data.</text>
</comment>
<evidence type="ECO:0000313" key="2">
    <source>
        <dbReference type="Proteomes" id="UP000580797"/>
    </source>
</evidence>
<dbReference type="AlphaFoldDB" id="A0A7W8X078"/>
<dbReference type="Proteomes" id="UP000580797">
    <property type="component" value="Unassembled WGS sequence"/>
</dbReference>
<protein>
    <submittedName>
        <fullName evidence="1">Uncharacterized protein</fullName>
    </submittedName>
</protein>
<dbReference type="RefSeq" id="WP_183664620.1">
    <property type="nucleotide sequence ID" value="NZ_BAAARH010000001.1"/>
</dbReference>
<name>A0A7W8X078_9MICC</name>
<reference evidence="1 2" key="1">
    <citation type="submission" date="2020-08" db="EMBL/GenBank/DDBJ databases">
        <title>Sequencing the genomes of 1000 actinobacteria strains.</title>
        <authorList>
            <person name="Klenk H.-P."/>
        </authorList>
    </citation>
    <scope>NUCLEOTIDE SEQUENCE [LARGE SCALE GENOMIC DNA]</scope>
    <source>
        <strain evidence="1 2">DSM 105783</strain>
    </source>
</reference>
<evidence type="ECO:0000313" key="1">
    <source>
        <dbReference type="EMBL" id="MBB5512598.1"/>
    </source>
</evidence>
<sequence length="118" mass="13245">MASRFEHRRPEDNEHVGYIELNDDGLFVPFNLLQQPTGEPMELDEAEELLNAAGLKNLAEEWILTNEDGSTTRVRIQEVTRESVVVALALDSETVAKALDLTKSIELQLPTDRLQPST</sequence>
<gene>
    <name evidence="1" type="ORF">HD598_001285</name>
</gene>
<proteinExistence type="predicted"/>
<dbReference type="EMBL" id="JACHDR010000001">
    <property type="protein sequence ID" value="MBB5512598.1"/>
    <property type="molecule type" value="Genomic_DNA"/>
</dbReference>